<sequence>MKAKTNVKKMAILAMMVALGVVLSPILRVPGMAPMQHFINVIVAVLLGPWYALACAILIALLRMWLMGVNLLAVTGAVFGAVLSGLLYRATGKMLAAVAGEIVGTGIIGAMASYPVMAFLYHMDGVVLFTYVPSFLAGTIIGGFAGYLFLIALSKNGLLTRLQRMANQ</sequence>
<evidence type="ECO:0000313" key="2">
    <source>
        <dbReference type="EMBL" id="MCG4611284.1"/>
    </source>
</evidence>
<gene>
    <name evidence="2" type="primary">thiW</name>
    <name evidence="2" type="ORF">L0P57_10125</name>
</gene>
<proteinExistence type="predicted"/>
<dbReference type="RefSeq" id="WP_191405946.1">
    <property type="nucleotide sequence ID" value="NZ_JAKNHQ010000014.1"/>
</dbReference>
<keyword evidence="3" id="KW-1185">Reference proteome</keyword>
<dbReference type="InterPro" id="IPR012652">
    <property type="entry name" value="ThiW"/>
</dbReference>
<feature type="transmembrane region" description="Helical" evidence="1">
    <location>
        <begin position="69"/>
        <end position="88"/>
    </location>
</feature>
<feature type="transmembrane region" description="Helical" evidence="1">
    <location>
        <begin position="126"/>
        <end position="153"/>
    </location>
</feature>
<evidence type="ECO:0000256" key="1">
    <source>
        <dbReference type="SAM" id="Phobius"/>
    </source>
</evidence>
<keyword evidence="1" id="KW-1133">Transmembrane helix</keyword>
<evidence type="ECO:0000313" key="3">
    <source>
        <dbReference type="Proteomes" id="UP001298681"/>
    </source>
</evidence>
<dbReference type="Gene3D" id="1.10.1760.20">
    <property type="match status" value="1"/>
</dbReference>
<dbReference type="NCBIfam" id="TIGR02359">
    <property type="entry name" value="thiW"/>
    <property type="match status" value="1"/>
</dbReference>
<feature type="transmembrane region" description="Helical" evidence="1">
    <location>
        <begin position="94"/>
        <end position="114"/>
    </location>
</feature>
<name>A0ABS9MKE9_9FIRM</name>
<comment type="caution">
    <text evidence="2">The sequence shown here is derived from an EMBL/GenBank/DDBJ whole genome shotgun (WGS) entry which is preliminary data.</text>
</comment>
<dbReference type="EMBL" id="JAKNHQ010000014">
    <property type="protein sequence ID" value="MCG4611284.1"/>
    <property type="molecule type" value="Genomic_DNA"/>
</dbReference>
<keyword evidence="1" id="KW-0812">Transmembrane</keyword>
<keyword evidence="1" id="KW-0472">Membrane</keyword>
<dbReference type="Proteomes" id="UP001298681">
    <property type="component" value="Unassembled WGS sequence"/>
</dbReference>
<dbReference type="Pfam" id="PF09512">
    <property type="entry name" value="ThiW"/>
    <property type="match status" value="1"/>
</dbReference>
<feature type="transmembrane region" description="Helical" evidence="1">
    <location>
        <begin position="38"/>
        <end position="62"/>
    </location>
</feature>
<dbReference type="PIRSF" id="PIRSF024534">
    <property type="entry name" value="ThiW"/>
    <property type="match status" value="1"/>
</dbReference>
<reference evidence="2 3" key="1">
    <citation type="submission" date="2022-01" db="EMBL/GenBank/DDBJ databases">
        <title>Collection of gut derived symbiotic bacterial strains cultured from healthy donors.</title>
        <authorList>
            <person name="Lin H."/>
            <person name="Kohout C."/>
            <person name="Waligurski E."/>
            <person name="Pamer E.G."/>
        </authorList>
    </citation>
    <scope>NUCLEOTIDE SEQUENCE [LARGE SCALE GENOMIC DNA]</scope>
    <source>
        <strain evidence="2 3">DFI.7.58</strain>
    </source>
</reference>
<accession>A0ABS9MKE9</accession>
<protein>
    <submittedName>
        <fullName evidence="2">Energy coupling factor transporter S component ThiW</fullName>
    </submittedName>
</protein>
<organism evidence="2 3">
    <name type="scientific">Anaeromassilibacillus senegalensis</name>
    <dbReference type="NCBI Taxonomy" id="1673717"/>
    <lineage>
        <taxon>Bacteria</taxon>
        <taxon>Bacillati</taxon>
        <taxon>Bacillota</taxon>
        <taxon>Clostridia</taxon>
        <taxon>Eubacteriales</taxon>
        <taxon>Acutalibacteraceae</taxon>
        <taxon>Anaeromassilibacillus</taxon>
    </lineage>
</organism>